<evidence type="ECO:0000256" key="1">
    <source>
        <dbReference type="SAM" id="MobiDB-lite"/>
    </source>
</evidence>
<feature type="region of interest" description="Disordered" evidence="1">
    <location>
        <begin position="540"/>
        <end position="572"/>
    </location>
</feature>
<name>A0A1A8X6A2_PLAMA</name>
<dbReference type="Pfam" id="PF02953">
    <property type="entry name" value="zf-Tim10_DDP"/>
    <property type="match status" value="1"/>
</dbReference>
<reference evidence="4" key="1">
    <citation type="submission" date="2016-05" db="EMBL/GenBank/DDBJ databases">
        <authorList>
            <person name="Naeem Raeece"/>
        </authorList>
    </citation>
    <scope>NUCLEOTIDE SEQUENCE [LARGE SCALE GENOMIC DNA]</scope>
</reference>
<accession>A0A1A8X6A2</accession>
<feature type="region of interest" description="Disordered" evidence="1">
    <location>
        <begin position="758"/>
        <end position="777"/>
    </location>
</feature>
<dbReference type="Gene3D" id="1.10.287.810">
    <property type="entry name" value="Mitochondrial import inner membrane translocase subunit tim13 like domains"/>
    <property type="match status" value="1"/>
</dbReference>
<feature type="region of interest" description="Disordered" evidence="1">
    <location>
        <begin position="886"/>
        <end position="905"/>
    </location>
</feature>
<feature type="compositionally biased region" description="Low complexity" evidence="1">
    <location>
        <begin position="562"/>
        <end position="571"/>
    </location>
</feature>
<protein>
    <recommendedName>
        <fullName evidence="2">Tim10-like domain-containing protein</fullName>
    </recommendedName>
</protein>
<feature type="compositionally biased region" description="Acidic residues" evidence="1">
    <location>
        <begin position="701"/>
        <end position="715"/>
    </location>
</feature>
<dbReference type="InterPro" id="IPR004217">
    <property type="entry name" value="Tim10-like"/>
</dbReference>
<gene>
    <name evidence="3" type="ORF">PMALA_068920</name>
</gene>
<feature type="region of interest" description="Disordered" evidence="1">
    <location>
        <begin position="839"/>
        <end position="874"/>
    </location>
</feature>
<feature type="compositionally biased region" description="Basic and acidic residues" evidence="1">
    <location>
        <begin position="854"/>
        <end position="867"/>
    </location>
</feature>
<feature type="region of interest" description="Disordered" evidence="1">
    <location>
        <begin position="701"/>
        <end position="729"/>
    </location>
</feature>
<dbReference type="Proteomes" id="UP000078597">
    <property type="component" value="Unassembled WGS sequence"/>
</dbReference>
<evidence type="ECO:0000259" key="2">
    <source>
        <dbReference type="Pfam" id="PF02953"/>
    </source>
</evidence>
<feature type="compositionally biased region" description="Basic and acidic residues" evidence="1">
    <location>
        <begin position="716"/>
        <end position="729"/>
    </location>
</feature>
<evidence type="ECO:0000313" key="3">
    <source>
        <dbReference type="EMBL" id="SBS99287.1"/>
    </source>
</evidence>
<dbReference type="SUPFAM" id="SSF144122">
    <property type="entry name" value="Tim10-like"/>
    <property type="match status" value="1"/>
</dbReference>
<dbReference type="InterPro" id="IPR035427">
    <property type="entry name" value="Tim10-like_dom_sf"/>
</dbReference>
<feature type="compositionally biased region" description="Basic and acidic residues" evidence="1">
    <location>
        <begin position="894"/>
        <end position="905"/>
    </location>
</feature>
<feature type="region of interest" description="Disordered" evidence="1">
    <location>
        <begin position="789"/>
        <end position="823"/>
    </location>
</feature>
<evidence type="ECO:0000313" key="4">
    <source>
        <dbReference type="Proteomes" id="UP000078597"/>
    </source>
</evidence>
<feature type="domain" description="Tim10-like" evidence="2">
    <location>
        <begin position="32"/>
        <end position="74"/>
    </location>
</feature>
<organism evidence="3 4">
    <name type="scientific">Plasmodium malariae</name>
    <dbReference type="NCBI Taxonomy" id="5858"/>
    <lineage>
        <taxon>Eukaryota</taxon>
        <taxon>Sar</taxon>
        <taxon>Alveolata</taxon>
        <taxon>Apicomplexa</taxon>
        <taxon>Aconoidasida</taxon>
        <taxon>Haemosporida</taxon>
        <taxon>Plasmodiidae</taxon>
        <taxon>Plasmodium</taxon>
        <taxon>Plasmodium (Plasmodium)</taxon>
    </lineage>
</organism>
<dbReference type="VEuPathDB" id="PlasmoDB:PmUG01_13037300"/>
<dbReference type="AlphaFoldDB" id="A0A1A8X6A2"/>
<feature type="compositionally biased region" description="Polar residues" evidence="1">
    <location>
        <begin position="544"/>
        <end position="554"/>
    </location>
</feature>
<dbReference type="EMBL" id="FLQW01005651">
    <property type="protein sequence ID" value="SBS99287.1"/>
    <property type="molecule type" value="Genomic_DNA"/>
</dbReference>
<proteinExistence type="predicted"/>
<sequence length="905" mass="107043">MDEEIKGENADNFLTQLNKLNKIISSFKENCKIASYCFDKCVSYPEKSLSNSNKKCIWNCTQRYLECNHFIKNRSKDSDTLASLNLLDEFINKEIFLYVQVTGEKEEKRDNKELQEKYEQYELLELPEKQGLSEMYFDYMSKCFSFLLNQEHDYIISTLKKNGSLTSFFFSYLLNANRYYDLYFKNNEEREFSDLDMYVFEFYVKLVEIFMNKDRLETGIIKTTFLKIHIFMDIVMLFYKIKKDVITRVLNKLYVITKFHFFKINKYISFLYKELKCIKEKIEKYNSDSSISNNSNSNNPTKKDILDILLFQINEFIVCIYCFTKFFKEYKFYDTNENKLTNDLIIAKLLFHDQIGEEENNLEQNPSLVLRKEGGSSFLCFSSAEDTSKKSILFLRYEFAKVLKMFIKYNILYGNDKNKLLPLSIVIDLLTETCNDVSLHFLRNDIRMSKWKFLQNFVVEDKLDFEFFIYVNNFLKIKSKKGVEKMMKKIYENEINQVREIATACSSSMILEILKKNNFNVSNSLEHILNMNQEQMDILHKGQGTPSDASAYDSSNDERSGEVSVDVSGHVSSDEKSVVCSCDANDGKNGGKNRNVDEGIMDVITNNLTRTDNYYGYDKDRSKEKNVLEMLREQSLINKARKKKNAKYKYRNESMSEENKNKILNLLNQSSLSSDDLLKGSDDIFVNEKIIPTSYRKNYAEDEGQDVGSGDSDEEEKIKEKEMNRKKYSEMDRKKYGEMDRKKYGEMDRKKYGEMDRKKYGEMDRKKDGEMDRKKYGEMDRKKYGEMDRKKYGEMDRKKDGEMDRKKYGEMDNEVEKNIPRLHEQGRFYKNKCTPHLYATKSRGNYKGRGCSEALKRKEETKDDKGNDAGNIKMEQLKKYYQRKMVNKGRSRRNQYDKKFSKGML</sequence>